<accession>A0A1F7F097</accession>
<proteinExistence type="inferred from homology"/>
<reference evidence="3 4" key="1">
    <citation type="journal article" date="2016" name="Nat. Commun.">
        <title>Thousands of microbial genomes shed light on interconnected biogeochemical processes in an aquifer system.</title>
        <authorList>
            <person name="Anantharaman K."/>
            <person name="Brown C.T."/>
            <person name="Hug L.A."/>
            <person name="Sharon I."/>
            <person name="Castelle C.J."/>
            <person name="Probst A.J."/>
            <person name="Thomas B.C."/>
            <person name="Singh A."/>
            <person name="Wilkins M.J."/>
            <person name="Karaoz U."/>
            <person name="Brodie E.L."/>
            <person name="Williams K.H."/>
            <person name="Hubbard S.S."/>
            <person name="Banfield J.F."/>
        </authorList>
    </citation>
    <scope>NUCLEOTIDE SEQUENCE [LARGE SCALE GENOMIC DNA]</scope>
</reference>
<comment type="caution">
    <text evidence="3">The sequence shown here is derived from an EMBL/GenBank/DDBJ whole genome shotgun (WGS) entry which is preliminary data.</text>
</comment>
<dbReference type="PANTHER" id="PTHR43174:SF1">
    <property type="entry name" value="UDP-N-ACETYLGLUCOSAMINE 2-EPIMERASE"/>
    <property type="match status" value="1"/>
</dbReference>
<comment type="similarity">
    <text evidence="1">Belongs to the UDP-N-acetylglucosamine 2-epimerase family.</text>
</comment>
<evidence type="ECO:0000259" key="2">
    <source>
        <dbReference type="Pfam" id="PF02350"/>
    </source>
</evidence>
<dbReference type="NCBIfam" id="TIGR00236">
    <property type="entry name" value="wecB"/>
    <property type="match status" value="1"/>
</dbReference>
<dbReference type="Gene3D" id="3.40.50.2000">
    <property type="entry name" value="Glycogen Phosphorylase B"/>
    <property type="match status" value="2"/>
</dbReference>
<keyword evidence="1" id="KW-0413">Isomerase</keyword>
<dbReference type="PANTHER" id="PTHR43174">
    <property type="entry name" value="UDP-N-ACETYLGLUCOSAMINE 2-EPIMERASE"/>
    <property type="match status" value="1"/>
</dbReference>
<dbReference type="CDD" id="cd03786">
    <property type="entry name" value="GTB_UDP-GlcNAc_2-Epimerase"/>
    <property type="match status" value="1"/>
</dbReference>
<evidence type="ECO:0000313" key="4">
    <source>
        <dbReference type="Proteomes" id="UP000179243"/>
    </source>
</evidence>
<protein>
    <submittedName>
        <fullName evidence="3">UDP-N-acetylglucosamine 2-epimerase</fullName>
    </submittedName>
</protein>
<name>A0A1F7F097_UNCRA</name>
<evidence type="ECO:0000256" key="1">
    <source>
        <dbReference type="RuleBase" id="RU003513"/>
    </source>
</evidence>
<dbReference type="Proteomes" id="UP000179243">
    <property type="component" value="Unassembled WGS sequence"/>
</dbReference>
<organism evidence="3 4">
    <name type="scientific">Candidatus Raymondbacteria bacterium RIFOXYD12_FULL_49_13</name>
    <dbReference type="NCBI Taxonomy" id="1817890"/>
    <lineage>
        <taxon>Bacteria</taxon>
        <taxon>Raymondiibacteriota</taxon>
    </lineage>
</organism>
<dbReference type="EMBL" id="MFYX01000157">
    <property type="protein sequence ID" value="OGJ99935.1"/>
    <property type="molecule type" value="Genomic_DNA"/>
</dbReference>
<dbReference type="AlphaFoldDB" id="A0A1F7F097"/>
<dbReference type="GO" id="GO:0016853">
    <property type="term" value="F:isomerase activity"/>
    <property type="evidence" value="ECO:0007669"/>
    <property type="project" value="UniProtKB-KW"/>
</dbReference>
<feature type="domain" description="UDP-N-acetylglucosamine 2-epimerase" evidence="2">
    <location>
        <begin position="26"/>
        <end position="364"/>
    </location>
</feature>
<gene>
    <name evidence="3" type="ORF">A2519_00335</name>
</gene>
<evidence type="ECO:0000313" key="3">
    <source>
        <dbReference type="EMBL" id="OGJ99935.1"/>
    </source>
</evidence>
<dbReference type="InterPro" id="IPR003331">
    <property type="entry name" value="UDP_GlcNAc_Epimerase_2_dom"/>
</dbReference>
<dbReference type="InterPro" id="IPR029767">
    <property type="entry name" value="WecB-like"/>
</dbReference>
<sequence>MRKKMTIINVCGARPNFMKIAPIMTAMKRSRIIKPYLVHTGQHYDEKMSQSFFDALSIPRPDVNLEVGSGSHAEQTARIMIEFEKVVEKERPDIVLVVGDVNSTMACAIVAKKMQVKVAHVEAGLRSGDRSMPEEINRMVTDSICDYYFITDPAAKKNLVKEGVKKTAIYFTGNVMIDTLKSNLSKADTIDVLKRLGLKKSNYCSMTMHRPSNVDDKKVLTGLVNAFDVIQKKIPMVFPAHPRTVKMFKTFGLMKRIKAMKNFILLEPLDYHTMLKLNKDARFVLTDSGGLQEETTVLGVPCITMRNNTERPITAKIGTNEVVGNSPRRILNAVDRILRGKWKKGKIPKGWDGKAGERIVAVLEKLEGPITKTETRI</sequence>
<dbReference type="Pfam" id="PF02350">
    <property type="entry name" value="Epimerase_2"/>
    <property type="match status" value="1"/>
</dbReference>
<dbReference type="SUPFAM" id="SSF53756">
    <property type="entry name" value="UDP-Glycosyltransferase/glycogen phosphorylase"/>
    <property type="match status" value="1"/>
</dbReference>